<evidence type="ECO:0000313" key="3">
    <source>
        <dbReference type="Proteomes" id="UP000051861"/>
    </source>
</evidence>
<dbReference type="Proteomes" id="UP000051861">
    <property type="component" value="Unassembled WGS sequence"/>
</dbReference>
<proteinExistence type="predicted"/>
<reference evidence="2 3" key="1">
    <citation type="journal article" date="2015" name="Microbiome">
        <title>Genomic resolution of linkages in carbon, nitrogen, and sulfur cycling among widespread estuary sediment bacteria.</title>
        <authorList>
            <person name="Baker B.J."/>
            <person name="Lazar C.S."/>
            <person name="Teske A.P."/>
            <person name="Dick G.J."/>
        </authorList>
    </citation>
    <scope>NUCLEOTIDE SEQUENCE [LARGE SCALE GENOMIC DNA]</scope>
    <source>
        <strain evidence="2">DG_54_3</strain>
    </source>
</reference>
<name>A0A0S7XT66_UNCSA</name>
<evidence type="ECO:0000259" key="1">
    <source>
        <dbReference type="Pfam" id="PF01966"/>
    </source>
</evidence>
<organism evidence="2 3">
    <name type="scientific">candidate division WOR-1 bacterium DG_54_3</name>
    <dbReference type="NCBI Taxonomy" id="1703775"/>
    <lineage>
        <taxon>Bacteria</taxon>
        <taxon>Bacillati</taxon>
        <taxon>Saganbacteria</taxon>
    </lineage>
</organism>
<gene>
    <name evidence="2" type="ORF">AMJ44_10200</name>
</gene>
<dbReference type="Pfam" id="PF01966">
    <property type="entry name" value="HD"/>
    <property type="match status" value="1"/>
</dbReference>
<dbReference type="AlphaFoldDB" id="A0A0S7XT66"/>
<comment type="caution">
    <text evidence="2">The sequence shown here is derived from an EMBL/GenBank/DDBJ whole genome shotgun (WGS) entry which is preliminary data.</text>
</comment>
<sequence>MKQELLNILPEFGEISDSSLQEKTIKVWQEAMDRGGWKIEDLPKIPFTLLIENTSVNLIEHTRAVTICCAEIAVALKEVYEGRVSVNKDYLLAGALLHDVGKLLEYKREKDRIVKSEEGKLLRHPISGAALAFSLGLPQEVIHIIAAHSKEGDGARRSVEAVIVNHADFINFDIFKL</sequence>
<feature type="domain" description="HD" evidence="1">
    <location>
        <begin position="59"/>
        <end position="168"/>
    </location>
</feature>
<dbReference type="NCBIfam" id="TIGR00277">
    <property type="entry name" value="HDIG"/>
    <property type="match status" value="1"/>
</dbReference>
<dbReference type="EMBL" id="LIZX01000117">
    <property type="protein sequence ID" value="KPJ65427.1"/>
    <property type="molecule type" value="Genomic_DNA"/>
</dbReference>
<dbReference type="SUPFAM" id="SSF109604">
    <property type="entry name" value="HD-domain/PDEase-like"/>
    <property type="match status" value="1"/>
</dbReference>
<accession>A0A0S7XT66</accession>
<dbReference type="InterPro" id="IPR006675">
    <property type="entry name" value="HDIG_dom"/>
</dbReference>
<dbReference type="Gene3D" id="1.10.3210.10">
    <property type="entry name" value="Hypothetical protein af1432"/>
    <property type="match status" value="1"/>
</dbReference>
<evidence type="ECO:0000313" key="2">
    <source>
        <dbReference type="EMBL" id="KPJ65427.1"/>
    </source>
</evidence>
<protein>
    <recommendedName>
        <fullName evidence="1">HD domain-containing protein</fullName>
    </recommendedName>
</protein>
<dbReference type="InterPro" id="IPR006674">
    <property type="entry name" value="HD_domain"/>
</dbReference>